<gene>
    <name evidence="2" type="ORF">GCM10008111_16360</name>
</gene>
<feature type="transmembrane region" description="Helical" evidence="1">
    <location>
        <begin position="24"/>
        <end position="42"/>
    </location>
</feature>
<evidence type="ECO:0000313" key="3">
    <source>
        <dbReference type="Proteomes" id="UP000634667"/>
    </source>
</evidence>
<dbReference type="Proteomes" id="UP000634667">
    <property type="component" value="Unassembled WGS sequence"/>
</dbReference>
<keyword evidence="1" id="KW-0472">Membrane</keyword>
<reference evidence="3" key="1">
    <citation type="journal article" date="2019" name="Int. J. Syst. Evol. Microbiol.">
        <title>The Global Catalogue of Microorganisms (GCM) 10K type strain sequencing project: providing services to taxonomists for standard genome sequencing and annotation.</title>
        <authorList>
            <consortium name="The Broad Institute Genomics Platform"/>
            <consortium name="The Broad Institute Genome Sequencing Center for Infectious Disease"/>
            <person name="Wu L."/>
            <person name="Ma J."/>
        </authorList>
    </citation>
    <scope>NUCLEOTIDE SEQUENCE [LARGE SCALE GENOMIC DNA]</scope>
    <source>
        <strain evidence="3">KCTC 23723</strain>
    </source>
</reference>
<dbReference type="EMBL" id="BMYR01000006">
    <property type="protein sequence ID" value="GGW60935.1"/>
    <property type="molecule type" value="Genomic_DNA"/>
</dbReference>
<dbReference type="RefSeq" id="WP_189482352.1">
    <property type="nucleotide sequence ID" value="NZ_BMYR01000006.1"/>
</dbReference>
<keyword evidence="3" id="KW-1185">Reference proteome</keyword>
<accession>A0ABQ2WKC6</accession>
<keyword evidence="1" id="KW-1133">Transmembrane helix</keyword>
<feature type="transmembrane region" description="Helical" evidence="1">
    <location>
        <begin position="49"/>
        <end position="69"/>
    </location>
</feature>
<keyword evidence="1" id="KW-0812">Transmembrane</keyword>
<proteinExistence type="predicted"/>
<organism evidence="2 3">
    <name type="scientific">Alishewanella tabrizica</name>
    <dbReference type="NCBI Taxonomy" id="671278"/>
    <lineage>
        <taxon>Bacteria</taxon>
        <taxon>Pseudomonadati</taxon>
        <taxon>Pseudomonadota</taxon>
        <taxon>Gammaproteobacteria</taxon>
        <taxon>Alteromonadales</taxon>
        <taxon>Alteromonadaceae</taxon>
        <taxon>Alishewanella</taxon>
    </lineage>
</organism>
<evidence type="ECO:0000256" key="1">
    <source>
        <dbReference type="SAM" id="Phobius"/>
    </source>
</evidence>
<feature type="transmembrane region" description="Helical" evidence="1">
    <location>
        <begin position="106"/>
        <end position="130"/>
    </location>
</feature>
<evidence type="ECO:0000313" key="2">
    <source>
        <dbReference type="EMBL" id="GGW60935.1"/>
    </source>
</evidence>
<name>A0ABQ2WKC6_9ALTE</name>
<sequence>MLRTPLAKCHTVLAKAEFRYYRRWQIGTAVLMLFAALSISILNLAAESFILAAIPHIMVICIMALRFLLNVLADEKFDASAIYTLYVPAAIKSKRFMAISNMTNRVYYSMVMLVSYLLITATFLLPVVLISRYLSR</sequence>
<comment type="caution">
    <text evidence="2">The sequence shown here is derived from an EMBL/GenBank/DDBJ whole genome shotgun (WGS) entry which is preliminary data.</text>
</comment>
<protein>
    <submittedName>
        <fullName evidence="2">Uncharacterized protein</fullName>
    </submittedName>
</protein>